<comment type="subcellular location">
    <subcellularLocation>
        <location evidence="1">Nucleus</location>
    </subcellularLocation>
</comment>
<evidence type="ECO:0000313" key="4">
    <source>
        <dbReference type="EMBL" id="KAF2158519.1"/>
    </source>
</evidence>
<dbReference type="GeneID" id="54563598"/>
<evidence type="ECO:0000256" key="2">
    <source>
        <dbReference type="ARBA" id="ARBA00023242"/>
    </source>
</evidence>
<protein>
    <recommendedName>
        <fullName evidence="3">Xylanolytic transcriptional activator regulatory domain-containing protein</fullName>
    </recommendedName>
</protein>
<dbReference type="GO" id="GO:0003677">
    <property type="term" value="F:DNA binding"/>
    <property type="evidence" value="ECO:0007669"/>
    <property type="project" value="InterPro"/>
</dbReference>
<reference evidence="4" key="1">
    <citation type="journal article" date="2020" name="Stud. Mycol.">
        <title>101 Dothideomycetes genomes: a test case for predicting lifestyles and emergence of pathogens.</title>
        <authorList>
            <person name="Haridas S."/>
            <person name="Albert R."/>
            <person name="Binder M."/>
            <person name="Bloem J."/>
            <person name="Labutti K."/>
            <person name="Salamov A."/>
            <person name="Andreopoulos B."/>
            <person name="Baker S."/>
            <person name="Barry K."/>
            <person name="Bills G."/>
            <person name="Bluhm B."/>
            <person name="Cannon C."/>
            <person name="Castanera R."/>
            <person name="Culley D."/>
            <person name="Daum C."/>
            <person name="Ezra D."/>
            <person name="Gonzalez J."/>
            <person name="Henrissat B."/>
            <person name="Kuo A."/>
            <person name="Liang C."/>
            <person name="Lipzen A."/>
            <person name="Lutzoni F."/>
            <person name="Magnuson J."/>
            <person name="Mondo S."/>
            <person name="Nolan M."/>
            <person name="Ohm R."/>
            <person name="Pangilinan J."/>
            <person name="Park H.-J."/>
            <person name="Ramirez L."/>
            <person name="Alfaro M."/>
            <person name="Sun H."/>
            <person name="Tritt A."/>
            <person name="Yoshinaga Y."/>
            <person name="Zwiers L.-H."/>
            <person name="Turgeon B."/>
            <person name="Goodwin S."/>
            <person name="Spatafora J."/>
            <person name="Crous P."/>
            <person name="Grigoriev I."/>
        </authorList>
    </citation>
    <scope>NUCLEOTIDE SEQUENCE</scope>
    <source>
        <strain evidence="4">ATCC 36951</strain>
    </source>
</reference>
<dbReference type="InterPro" id="IPR007219">
    <property type="entry name" value="XnlR_reg_dom"/>
</dbReference>
<dbReference type="SMART" id="SM00906">
    <property type="entry name" value="Fungal_trans"/>
    <property type="match status" value="1"/>
</dbReference>
<dbReference type="AlphaFoldDB" id="A0A6A6BYB4"/>
<dbReference type="Proteomes" id="UP000799537">
    <property type="component" value="Unassembled WGS sequence"/>
</dbReference>
<organism evidence="4 5">
    <name type="scientific">Zasmidium cellare ATCC 36951</name>
    <dbReference type="NCBI Taxonomy" id="1080233"/>
    <lineage>
        <taxon>Eukaryota</taxon>
        <taxon>Fungi</taxon>
        <taxon>Dikarya</taxon>
        <taxon>Ascomycota</taxon>
        <taxon>Pezizomycotina</taxon>
        <taxon>Dothideomycetes</taxon>
        <taxon>Dothideomycetidae</taxon>
        <taxon>Mycosphaerellales</taxon>
        <taxon>Mycosphaerellaceae</taxon>
        <taxon>Zasmidium</taxon>
    </lineage>
</organism>
<sequence length="381" mass="43669">HPSPTNAFRLWQTFVDNVDPLVKIVHTPTVQSRFLQAIMMPDGIEPSFEALMFAIYYAATISSQATETREVSLSEHRTSELAKYRWGLNHSLAAAGFFQRSRDVVSLQAFVIYLVGNKPYCHQLLIPCVWTLVSLAIRVGMRVGLHQEQPSQARTPFEIEMHRRLWWQICTLDTRSAEDEGTLPLISQAMSKTPLPSNIADADLHAEMSQMPKVSKSGTAMFYNNGRIETTQGLRNILFVDATSHSEEVEKSPSLQNKIEAIDTLENRVQSEYFDHCDTKIPLCNFAVTTIRLVFLKARLTLHISHSNRPVEWCPEIDDFLFNTSVDILERTQALVTSHQYERWWWLFRTYVEWDALALVLRGLCRKPDRTNASRAWAAIE</sequence>
<accession>A0A6A6BYB4</accession>
<gene>
    <name evidence="4" type="ORF">M409DRAFT_34456</name>
</gene>
<dbReference type="PANTHER" id="PTHR31001">
    <property type="entry name" value="UNCHARACTERIZED TRANSCRIPTIONAL REGULATORY PROTEIN"/>
    <property type="match status" value="1"/>
</dbReference>
<dbReference type="Pfam" id="PF04082">
    <property type="entry name" value="Fungal_trans"/>
    <property type="match status" value="1"/>
</dbReference>
<dbReference type="GO" id="GO:0006351">
    <property type="term" value="P:DNA-templated transcription"/>
    <property type="evidence" value="ECO:0007669"/>
    <property type="project" value="InterPro"/>
</dbReference>
<dbReference type="CDD" id="cd12148">
    <property type="entry name" value="fungal_TF_MHR"/>
    <property type="match status" value="1"/>
</dbReference>
<evidence type="ECO:0000256" key="1">
    <source>
        <dbReference type="ARBA" id="ARBA00004123"/>
    </source>
</evidence>
<feature type="non-terminal residue" evidence="4">
    <location>
        <position position="1"/>
    </location>
</feature>
<dbReference type="RefSeq" id="XP_033659408.1">
    <property type="nucleotide sequence ID" value="XM_033810326.1"/>
</dbReference>
<dbReference type="GO" id="GO:0008270">
    <property type="term" value="F:zinc ion binding"/>
    <property type="evidence" value="ECO:0007669"/>
    <property type="project" value="InterPro"/>
</dbReference>
<proteinExistence type="predicted"/>
<dbReference type="OrthoDB" id="435881at2759"/>
<dbReference type="GO" id="GO:0005634">
    <property type="term" value="C:nucleus"/>
    <property type="evidence" value="ECO:0007669"/>
    <property type="project" value="UniProtKB-SubCell"/>
</dbReference>
<feature type="non-terminal residue" evidence="4">
    <location>
        <position position="381"/>
    </location>
</feature>
<name>A0A6A6BYB4_ZASCE</name>
<dbReference type="InterPro" id="IPR050613">
    <property type="entry name" value="Sec_Metabolite_Reg"/>
</dbReference>
<evidence type="ECO:0000259" key="3">
    <source>
        <dbReference type="SMART" id="SM00906"/>
    </source>
</evidence>
<feature type="domain" description="Xylanolytic transcriptional activator regulatory" evidence="3">
    <location>
        <begin position="129"/>
        <end position="202"/>
    </location>
</feature>
<dbReference type="PANTHER" id="PTHR31001:SF85">
    <property type="entry name" value="ZN(II)2CYS6 TRANSCRIPTION FACTOR (EUROFUNG)"/>
    <property type="match status" value="1"/>
</dbReference>
<keyword evidence="5" id="KW-1185">Reference proteome</keyword>
<evidence type="ECO:0000313" key="5">
    <source>
        <dbReference type="Proteomes" id="UP000799537"/>
    </source>
</evidence>
<keyword evidence="2" id="KW-0539">Nucleus</keyword>
<dbReference type="EMBL" id="ML993659">
    <property type="protein sequence ID" value="KAF2158519.1"/>
    <property type="molecule type" value="Genomic_DNA"/>
</dbReference>